<dbReference type="AlphaFoldDB" id="A0A9J2PZJ7"/>
<dbReference type="Proteomes" id="UP000036681">
    <property type="component" value="Unplaced"/>
</dbReference>
<keyword evidence="6" id="KW-1185">Reference proteome</keyword>
<dbReference type="Pfam" id="PF10292">
    <property type="entry name" value="7TM_GPCR_Srab"/>
    <property type="match status" value="1"/>
</dbReference>
<organism evidence="6 7">
    <name type="scientific">Ascaris lumbricoides</name>
    <name type="common">Giant roundworm</name>
    <dbReference type="NCBI Taxonomy" id="6252"/>
    <lineage>
        <taxon>Eukaryota</taxon>
        <taxon>Metazoa</taxon>
        <taxon>Ecdysozoa</taxon>
        <taxon>Nematoda</taxon>
        <taxon>Chromadorea</taxon>
        <taxon>Rhabditida</taxon>
        <taxon>Spirurina</taxon>
        <taxon>Ascaridomorpha</taxon>
        <taxon>Ascaridoidea</taxon>
        <taxon>Ascarididae</taxon>
        <taxon>Ascaris</taxon>
    </lineage>
</organism>
<evidence type="ECO:0000313" key="6">
    <source>
        <dbReference type="Proteomes" id="UP000036681"/>
    </source>
</evidence>
<keyword evidence="3 5" id="KW-1133">Transmembrane helix</keyword>
<dbReference type="GO" id="GO:0016020">
    <property type="term" value="C:membrane"/>
    <property type="evidence" value="ECO:0007669"/>
    <property type="project" value="UniProtKB-SubCell"/>
</dbReference>
<feature type="transmembrane region" description="Helical" evidence="5">
    <location>
        <begin position="185"/>
        <end position="208"/>
    </location>
</feature>
<evidence type="ECO:0000256" key="4">
    <source>
        <dbReference type="ARBA" id="ARBA00023136"/>
    </source>
</evidence>
<evidence type="ECO:0000256" key="1">
    <source>
        <dbReference type="ARBA" id="ARBA00004141"/>
    </source>
</evidence>
<keyword evidence="2 5" id="KW-0812">Transmembrane</keyword>
<proteinExistence type="predicted"/>
<feature type="transmembrane region" description="Helical" evidence="5">
    <location>
        <begin position="20"/>
        <end position="46"/>
    </location>
</feature>
<protein>
    <submittedName>
        <fullName evidence="7">G-protein coupled receptors family 1 profile domain-containing protein</fullName>
    </submittedName>
</protein>
<evidence type="ECO:0000256" key="3">
    <source>
        <dbReference type="ARBA" id="ARBA00022989"/>
    </source>
</evidence>
<sequence>MSELDQSICTEAKLIYTNQYFISLQVLVIILNISGIIQCTFITLFIASVQVFHINFRILFFNLSLALIIRSFLTLYRSSRYLVNIIRFTDSCELAAQEPFCFVQSVVNKTPLEASAFCFLAIGLERLLACLVYCRYEHCRLPIFGVFLALLPVCCLFSLLLSVTGRMQSLSSRFQLKENIHSCRSLAVASFTYMTTSLTDMSIVLVMSRFLDDDHIKDANLRQAIIKEFASLSMPIFVNIYSLIFICGHQYFKHRTISLLRCRRFDNKKSKSKIAPPMSIYSHMEIMAKIWDNERQMFNV</sequence>
<feature type="transmembrane region" description="Helical" evidence="5">
    <location>
        <begin position="141"/>
        <end position="165"/>
    </location>
</feature>
<evidence type="ECO:0000256" key="5">
    <source>
        <dbReference type="SAM" id="Phobius"/>
    </source>
</evidence>
<dbReference type="WBParaSite" id="ALUE_0001540801-mRNA-1">
    <property type="protein sequence ID" value="ALUE_0001540801-mRNA-1"/>
    <property type="gene ID" value="ALUE_0001540801"/>
</dbReference>
<evidence type="ECO:0000256" key="2">
    <source>
        <dbReference type="ARBA" id="ARBA00022692"/>
    </source>
</evidence>
<name>A0A9J2PZJ7_ASCLU</name>
<accession>A0A9J2PZJ7</accession>
<reference evidence="7" key="1">
    <citation type="submission" date="2023-03" db="UniProtKB">
        <authorList>
            <consortium name="WormBaseParasite"/>
        </authorList>
    </citation>
    <scope>IDENTIFICATION</scope>
</reference>
<keyword evidence="4 5" id="KW-0472">Membrane</keyword>
<feature type="transmembrane region" description="Helical" evidence="5">
    <location>
        <begin position="229"/>
        <end position="252"/>
    </location>
</feature>
<dbReference type="InterPro" id="IPR019408">
    <property type="entry name" value="7TM_GPCR_serpentine_rcpt_Srab"/>
</dbReference>
<feature type="transmembrane region" description="Helical" evidence="5">
    <location>
        <begin position="58"/>
        <end position="76"/>
    </location>
</feature>
<comment type="subcellular location">
    <subcellularLocation>
        <location evidence="1">Membrane</location>
        <topology evidence="1">Multi-pass membrane protein</topology>
    </subcellularLocation>
</comment>
<evidence type="ECO:0000313" key="7">
    <source>
        <dbReference type="WBParaSite" id="ALUE_0001540801-mRNA-1"/>
    </source>
</evidence>